<evidence type="ECO:0000256" key="5">
    <source>
        <dbReference type="ARBA" id="ARBA00023172"/>
    </source>
</evidence>
<dbReference type="Pfam" id="PF00589">
    <property type="entry name" value="Phage_integrase"/>
    <property type="match status" value="1"/>
</dbReference>
<dbReference type="PROSITE" id="PS51900">
    <property type="entry name" value="CB"/>
    <property type="match status" value="1"/>
</dbReference>
<dbReference type="PANTHER" id="PTHR30349:SF41">
    <property type="entry name" value="INTEGRASE_RECOMBINASE PROTEIN MJ0367-RELATED"/>
    <property type="match status" value="1"/>
</dbReference>
<dbReference type="GO" id="GO:0015074">
    <property type="term" value="P:DNA integration"/>
    <property type="evidence" value="ECO:0007669"/>
    <property type="project" value="InterPro"/>
</dbReference>
<evidence type="ECO:0000256" key="6">
    <source>
        <dbReference type="PROSITE-ProRule" id="PRU01248"/>
    </source>
</evidence>
<keyword evidence="4 6" id="KW-0238">DNA-binding</keyword>
<dbReference type="GO" id="GO:0003677">
    <property type="term" value="F:DNA binding"/>
    <property type="evidence" value="ECO:0007669"/>
    <property type="project" value="UniProtKB-UniRule"/>
</dbReference>
<dbReference type="SUPFAM" id="SSF56349">
    <property type="entry name" value="DNA breaking-rejoining enzymes"/>
    <property type="match status" value="1"/>
</dbReference>
<dbReference type="InterPro" id="IPR002104">
    <property type="entry name" value="Integrase_catalytic"/>
</dbReference>
<feature type="domain" description="Core-binding (CB)" evidence="8">
    <location>
        <begin position="1"/>
        <end position="82"/>
    </location>
</feature>
<evidence type="ECO:0000256" key="3">
    <source>
        <dbReference type="ARBA" id="ARBA00022908"/>
    </source>
</evidence>
<dbReference type="InterPro" id="IPR004107">
    <property type="entry name" value="Integrase_SAM-like_N"/>
</dbReference>
<dbReference type="PROSITE" id="PS51898">
    <property type="entry name" value="TYR_RECOMBINASE"/>
    <property type="match status" value="1"/>
</dbReference>
<proteinExistence type="inferred from homology"/>
<evidence type="ECO:0000256" key="1">
    <source>
        <dbReference type="ARBA" id="ARBA00003283"/>
    </source>
</evidence>
<dbReference type="EMBL" id="CZBU01000007">
    <property type="protein sequence ID" value="CUQ79143.1"/>
    <property type="molecule type" value="Genomic_DNA"/>
</dbReference>
<keyword evidence="3" id="KW-0229">DNA integration</keyword>
<evidence type="ECO:0000256" key="4">
    <source>
        <dbReference type="ARBA" id="ARBA00023125"/>
    </source>
</evidence>
<dbReference type="Pfam" id="PF02899">
    <property type="entry name" value="Phage_int_SAM_1"/>
    <property type="match status" value="1"/>
</dbReference>
<comment type="similarity">
    <text evidence="2">Belongs to the 'phage' integrase family.</text>
</comment>
<sequence>MNDYIQKFIMQRKSYLAPDSVRYYEENLSRFNKWLSLSKLNILELTSDNLRQYIIYLGLTGIKNVSLHTYYRAVRVFCSWLYQEGYIDIDITQRIKLPKDDSEIVIPLTKDDVAVIDQYIINSELALRNYCIFHLFLDCGLRRQEVINLKTDCIVKNTLTIKNSKNNKSRIVLIPEFLRLSINNYLGKRTGIVFLNRYEQEPVTENTIKKLFANIQNLPGMERVHAHLLRHTFATSYLYYGGNMEMLRLLMGHSSYTILQNYVHLAAQEELIGSGLYELDEIFFKNRRKN</sequence>
<name>A0A174YVJ5_9FIRM</name>
<dbReference type="GO" id="GO:0006310">
    <property type="term" value="P:DNA recombination"/>
    <property type="evidence" value="ECO:0007669"/>
    <property type="project" value="UniProtKB-KW"/>
</dbReference>
<dbReference type="Gene3D" id="1.10.443.10">
    <property type="entry name" value="Intergrase catalytic core"/>
    <property type="match status" value="1"/>
</dbReference>
<organism evidence="9 10">
    <name type="scientific">Lachnospira eligens</name>
    <dbReference type="NCBI Taxonomy" id="39485"/>
    <lineage>
        <taxon>Bacteria</taxon>
        <taxon>Bacillati</taxon>
        <taxon>Bacillota</taxon>
        <taxon>Clostridia</taxon>
        <taxon>Lachnospirales</taxon>
        <taxon>Lachnospiraceae</taxon>
        <taxon>Lachnospira</taxon>
    </lineage>
</organism>
<accession>A0A174YVJ5</accession>
<dbReference type="Gene3D" id="1.10.150.130">
    <property type="match status" value="1"/>
</dbReference>
<dbReference type="Proteomes" id="UP000095621">
    <property type="component" value="Unassembled WGS sequence"/>
</dbReference>
<dbReference type="InterPro" id="IPR050090">
    <property type="entry name" value="Tyrosine_recombinase_XerCD"/>
</dbReference>
<evidence type="ECO:0000259" key="7">
    <source>
        <dbReference type="PROSITE" id="PS51898"/>
    </source>
</evidence>
<keyword evidence="5" id="KW-0233">DNA recombination</keyword>
<dbReference type="CDD" id="cd00397">
    <property type="entry name" value="DNA_BRE_C"/>
    <property type="match status" value="1"/>
</dbReference>
<dbReference type="InterPro" id="IPR013762">
    <property type="entry name" value="Integrase-like_cat_sf"/>
</dbReference>
<dbReference type="OrthoDB" id="9801717at2"/>
<comment type="function">
    <text evidence="1">Site-specific tyrosine recombinase, which acts by catalyzing the cutting and rejoining of the recombining DNA molecules.</text>
</comment>
<dbReference type="AlphaFoldDB" id="A0A174YVJ5"/>
<evidence type="ECO:0000313" key="9">
    <source>
        <dbReference type="EMBL" id="CUQ79143.1"/>
    </source>
</evidence>
<dbReference type="RefSeq" id="WP_055216569.1">
    <property type="nucleotide sequence ID" value="NZ_CZBU01000007.1"/>
</dbReference>
<dbReference type="InterPro" id="IPR011010">
    <property type="entry name" value="DNA_brk_join_enz"/>
</dbReference>
<dbReference type="PANTHER" id="PTHR30349">
    <property type="entry name" value="PHAGE INTEGRASE-RELATED"/>
    <property type="match status" value="1"/>
</dbReference>
<reference evidence="9 10" key="1">
    <citation type="submission" date="2015-09" db="EMBL/GenBank/DDBJ databases">
        <authorList>
            <consortium name="Pathogen Informatics"/>
        </authorList>
    </citation>
    <scope>NUCLEOTIDE SEQUENCE [LARGE SCALE GENOMIC DNA]</scope>
    <source>
        <strain evidence="9 10">2789STDY5834875</strain>
    </source>
</reference>
<gene>
    <name evidence="9" type="primary">xerD_2</name>
    <name evidence="9" type="ORF">ERS852490_02804</name>
</gene>
<evidence type="ECO:0000256" key="2">
    <source>
        <dbReference type="ARBA" id="ARBA00008857"/>
    </source>
</evidence>
<feature type="domain" description="Tyr recombinase" evidence="7">
    <location>
        <begin position="103"/>
        <end position="276"/>
    </location>
</feature>
<dbReference type="InterPro" id="IPR010998">
    <property type="entry name" value="Integrase_recombinase_N"/>
</dbReference>
<evidence type="ECO:0000313" key="10">
    <source>
        <dbReference type="Proteomes" id="UP000095621"/>
    </source>
</evidence>
<dbReference type="InterPro" id="IPR044068">
    <property type="entry name" value="CB"/>
</dbReference>
<protein>
    <submittedName>
        <fullName evidence="9">Tyrosine recombinase XerD</fullName>
    </submittedName>
</protein>
<evidence type="ECO:0000259" key="8">
    <source>
        <dbReference type="PROSITE" id="PS51900"/>
    </source>
</evidence>